<accession>A0A086SVQ0</accession>
<evidence type="ECO:0000256" key="9">
    <source>
        <dbReference type="ARBA" id="ARBA00022989"/>
    </source>
</evidence>
<dbReference type="PIRSF" id="PIRSF027093">
    <property type="entry name" value="EndopolyPtase_N1"/>
    <property type="match status" value="1"/>
</dbReference>
<feature type="compositionally biased region" description="Basic residues" evidence="13">
    <location>
        <begin position="485"/>
        <end position="501"/>
    </location>
</feature>
<dbReference type="AlphaFoldDB" id="A0A086SVQ0"/>
<feature type="region of interest" description="Disordered" evidence="13">
    <location>
        <begin position="555"/>
        <end position="574"/>
    </location>
</feature>
<dbReference type="GO" id="GO:0006798">
    <property type="term" value="P:polyphosphate catabolic process"/>
    <property type="evidence" value="ECO:0007669"/>
    <property type="project" value="EnsemblFungi"/>
</dbReference>
<keyword evidence="7 12" id="KW-0378">Hydrolase</keyword>
<dbReference type="InterPro" id="IPR041805">
    <property type="entry name" value="ASMase/PPN1_MPP"/>
</dbReference>
<comment type="subcellular location">
    <subcellularLocation>
        <location evidence="1">Vacuole membrane</location>
        <topology evidence="1">Single-pass type II membrane protein</topology>
    </subcellularLocation>
</comment>
<keyword evidence="11" id="KW-0325">Glycoprotein</keyword>
<dbReference type="PANTHER" id="PTHR10340">
    <property type="entry name" value="SPHINGOMYELIN PHOSPHODIESTERASE"/>
    <property type="match status" value="1"/>
</dbReference>
<feature type="domain" description="Calcineurin-like phosphoesterase" evidence="15">
    <location>
        <begin position="49"/>
        <end position="312"/>
    </location>
</feature>
<dbReference type="InterPro" id="IPR029052">
    <property type="entry name" value="Metallo-depent_PP-like"/>
</dbReference>
<comment type="function">
    <text evidence="12">Catalyzes the hydrolysis of inorganic polyphosphate (polyP) chains of many hundreds of phosphate residues into shorter lengths.</text>
</comment>
<dbReference type="Gene3D" id="3.60.21.10">
    <property type="match status" value="1"/>
</dbReference>
<dbReference type="GO" id="GO:0000298">
    <property type="term" value="F:endopolyphosphatase activity"/>
    <property type="evidence" value="ECO:0007669"/>
    <property type="project" value="UniProtKB-EC"/>
</dbReference>
<keyword evidence="10 12" id="KW-0472">Membrane</keyword>
<dbReference type="Pfam" id="PF00149">
    <property type="entry name" value="Metallophos"/>
    <property type="match status" value="1"/>
</dbReference>
<evidence type="ECO:0000256" key="5">
    <source>
        <dbReference type="ARBA" id="ARBA00022554"/>
    </source>
</evidence>
<dbReference type="HOGENOM" id="CLU_013424_1_1_1"/>
<comment type="caution">
    <text evidence="16">The sequence shown here is derived from an EMBL/GenBank/DDBJ whole genome shotgun (WGS) entry which is preliminary data.</text>
</comment>
<name>A0A086SVQ0_HAPC1</name>
<dbReference type="GO" id="GO:0004309">
    <property type="term" value="F:exopolyphosphatase activity"/>
    <property type="evidence" value="ECO:0007669"/>
    <property type="project" value="EnsemblFungi"/>
</dbReference>
<keyword evidence="17" id="KW-1185">Reference proteome</keyword>
<dbReference type="PANTHER" id="PTHR10340:SF55">
    <property type="entry name" value="ENDOPOLYPHOSPHATASE"/>
    <property type="match status" value="1"/>
</dbReference>
<dbReference type="GO" id="GO:0000329">
    <property type="term" value="C:fungal-type vacuole membrane"/>
    <property type="evidence" value="ECO:0007669"/>
    <property type="project" value="EnsemblFungi"/>
</dbReference>
<keyword evidence="9" id="KW-1133">Transmembrane helix</keyword>
<feature type="signal peptide" evidence="14">
    <location>
        <begin position="1"/>
        <end position="21"/>
    </location>
</feature>
<sequence>MASSLALWAQLLLLVLGPVASASPVAVDSAQQALQPPEPQFRPRKLNGKFLHITDFHPDPFYKVHSSTKSGIACHRRTGVAGTYGAETTRCDSPFALVNATFDWLAENIKDDIDFVVWTGDSARHDSDEKHPRTAAEVLDTNQMMADKFIETFSSDQQSLDVPVIPTLGNNDFLPHNIFYPGPNKWTRKFSEIWHRFIPEVQRHSFTHGGWFWVEVIPDQLAVFSLNTMYFFDRNAGVDGCANPSEPGYEHMDWLRVQLQLLRERGMKAILIGHVPPARTSGKQNWDETCWQKYTLWMRKYRDVVIGSIYGHMNIDHFLLQDTKKIDITLGAGELSARDALEEGTEFSTLSREDYLQELREEWSDLPGSALKPLIGSGAGAAEADASGKKRKKKKDKYTKIGGEYAERYALSLVSPSIVPNYFPTVRVIEYNITGLEDAALWTDSFDGAEPAILDLDNWEDEEEDSSEDQLQELKRHIGAEGKKGKNKKKGKKGKGKKPKKPKDPNFVVPKDPPKGSTPGPAYYPQPFTFTGYTQYFANLTYINNDISAPPDLAESRWRDRDHSDEEPKHSALKPREFKFEVEYSTFDDEVYKLEDMTVMSYLKLAYKMSLEEDPDKGKDKGKGKALEEEDEPGAADDEDEDVADVESQKKKKKKVKNQIWLHFLRNAFVRTVPEDELRKMA</sequence>
<evidence type="ECO:0000256" key="3">
    <source>
        <dbReference type="ARBA" id="ARBA00012459"/>
    </source>
</evidence>
<organism evidence="16 17">
    <name type="scientific">Hapsidospora chrysogenum (strain ATCC 11550 / CBS 779.69 / DSM 880 / IAM 14645 / JCM 23072 / IMI 49137)</name>
    <name type="common">Acremonium chrysogenum</name>
    <dbReference type="NCBI Taxonomy" id="857340"/>
    <lineage>
        <taxon>Eukaryota</taxon>
        <taxon>Fungi</taxon>
        <taxon>Dikarya</taxon>
        <taxon>Ascomycota</taxon>
        <taxon>Pezizomycotina</taxon>
        <taxon>Sordariomycetes</taxon>
        <taxon>Hypocreomycetidae</taxon>
        <taxon>Hypocreales</taxon>
        <taxon>Bionectriaceae</taxon>
        <taxon>Hapsidospora</taxon>
    </lineage>
</organism>
<dbReference type="CDD" id="cd00842">
    <property type="entry name" value="MPP_ASMase"/>
    <property type="match status" value="1"/>
</dbReference>
<dbReference type="GO" id="GO:0005634">
    <property type="term" value="C:nucleus"/>
    <property type="evidence" value="ECO:0007669"/>
    <property type="project" value="EnsemblFungi"/>
</dbReference>
<evidence type="ECO:0000256" key="8">
    <source>
        <dbReference type="ARBA" id="ARBA00022968"/>
    </source>
</evidence>
<feature type="region of interest" description="Disordered" evidence="13">
    <location>
        <begin position="613"/>
        <end position="656"/>
    </location>
</feature>
<evidence type="ECO:0000259" key="15">
    <source>
        <dbReference type="Pfam" id="PF00149"/>
    </source>
</evidence>
<keyword evidence="8" id="KW-0735">Signal-anchor</keyword>
<feature type="region of interest" description="Disordered" evidence="13">
    <location>
        <begin position="460"/>
        <end position="523"/>
    </location>
</feature>
<evidence type="ECO:0000256" key="10">
    <source>
        <dbReference type="ARBA" id="ARBA00023136"/>
    </source>
</evidence>
<dbReference type="Proteomes" id="UP000029964">
    <property type="component" value="Unassembled WGS sequence"/>
</dbReference>
<dbReference type="GO" id="GO:0005829">
    <property type="term" value="C:cytosol"/>
    <property type="evidence" value="ECO:0007669"/>
    <property type="project" value="EnsemblFungi"/>
</dbReference>
<reference evidence="17" key="1">
    <citation type="journal article" date="2014" name="Genome Announc.">
        <title>Genome sequence and annotation of Acremonium chrysogenum, producer of the beta-lactam antibiotic cephalosporin C.</title>
        <authorList>
            <person name="Terfehr D."/>
            <person name="Dahlmann T.A."/>
            <person name="Specht T."/>
            <person name="Zadra I."/>
            <person name="Kuernsteiner H."/>
            <person name="Kueck U."/>
        </authorList>
    </citation>
    <scope>NUCLEOTIDE SEQUENCE [LARGE SCALE GENOMIC DNA]</scope>
    <source>
        <strain evidence="17">ATCC 11550 / CBS 779.69 / DSM 880 / IAM 14645 / JCM 23072 / IMI 49137</strain>
    </source>
</reference>
<evidence type="ECO:0000256" key="14">
    <source>
        <dbReference type="SAM" id="SignalP"/>
    </source>
</evidence>
<evidence type="ECO:0000256" key="12">
    <source>
        <dbReference type="PIRNR" id="PIRNR027093"/>
    </source>
</evidence>
<proteinExistence type="inferred from homology"/>
<evidence type="ECO:0000256" key="6">
    <source>
        <dbReference type="ARBA" id="ARBA00022692"/>
    </source>
</evidence>
<evidence type="ECO:0000313" key="17">
    <source>
        <dbReference type="Proteomes" id="UP000029964"/>
    </source>
</evidence>
<evidence type="ECO:0000256" key="2">
    <source>
        <dbReference type="ARBA" id="ARBA00010399"/>
    </source>
</evidence>
<feature type="compositionally biased region" description="Basic and acidic residues" evidence="13">
    <location>
        <begin position="616"/>
        <end position="627"/>
    </location>
</feature>
<comment type="catalytic activity">
    <reaction evidence="12">
        <text>[phosphate](n+1) + n H2O = (n+1) phosphate + n H(+)</text>
        <dbReference type="Rhea" id="RHEA:22452"/>
        <dbReference type="Rhea" id="RHEA-COMP:14280"/>
        <dbReference type="ChEBI" id="CHEBI:15377"/>
        <dbReference type="ChEBI" id="CHEBI:15378"/>
        <dbReference type="ChEBI" id="CHEBI:16838"/>
        <dbReference type="ChEBI" id="CHEBI:43474"/>
        <dbReference type="EC" id="3.6.1.10"/>
    </reaction>
</comment>
<evidence type="ECO:0000256" key="11">
    <source>
        <dbReference type="ARBA" id="ARBA00023180"/>
    </source>
</evidence>
<feature type="compositionally biased region" description="Acidic residues" evidence="13">
    <location>
        <begin position="460"/>
        <end position="471"/>
    </location>
</feature>
<evidence type="ECO:0000256" key="13">
    <source>
        <dbReference type="SAM" id="MobiDB-lite"/>
    </source>
</evidence>
<feature type="compositionally biased region" description="Basic and acidic residues" evidence="13">
    <location>
        <begin position="472"/>
        <end position="484"/>
    </location>
</feature>
<comment type="similarity">
    <text evidence="2">Belongs to the endopolyphosphatase PPN1 family.</text>
</comment>
<dbReference type="OrthoDB" id="348678at2759"/>
<feature type="chain" id="PRO_5001815017" description="Endopolyphosphatase" evidence="14">
    <location>
        <begin position="22"/>
        <end position="682"/>
    </location>
</feature>
<keyword evidence="14" id="KW-0732">Signal</keyword>
<feature type="compositionally biased region" description="Acidic residues" evidence="13">
    <location>
        <begin position="628"/>
        <end position="645"/>
    </location>
</feature>
<evidence type="ECO:0000256" key="4">
    <source>
        <dbReference type="ARBA" id="ARBA00014458"/>
    </source>
</evidence>
<dbReference type="SUPFAM" id="SSF56300">
    <property type="entry name" value="Metallo-dependent phosphatases"/>
    <property type="match status" value="1"/>
</dbReference>
<dbReference type="STRING" id="857340.A0A086SVQ0"/>
<protein>
    <recommendedName>
        <fullName evidence="4 12">Endopolyphosphatase</fullName>
        <ecNumber evidence="3 12">3.6.1.10</ecNumber>
    </recommendedName>
</protein>
<dbReference type="InterPro" id="IPR012358">
    <property type="entry name" value="EndopolyPtase_N1"/>
</dbReference>
<keyword evidence="6" id="KW-0812">Transmembrane</keyword>
<dbReference type="EMBL" id="JPKY01000142">
    <property type="protein sequence ID" value="KFH41182.1"/>
    <property type="molecule type" value="Genomic_DNA"/>
</dbReference>
<dbReference type="InterPro" id="IPR004843">
    <property type="entry name" value="Calcineurin-like_PHP"/>
</dbReference>
<dbReference type="FunFam" id="3.60.21.10:FF:000082">
    <property type="entry name" value="Endopolyphosphatase"/>
    <property type="match status" value="1"/>
</dbReference>
<keyword evidence="5 12" id="KW-0926">Vacuole</keyword>
<dbReference type="EC" id="3.6.1.10" evidence="3 12"/>
<evidence type="ECO:0000256" key="1">
    <source>
        <dbReference type="ARBA" id="ARBA00004576"/>
    </source>
</evidence>
<gene>
    <name evidence="16" type="ORF">ACRE_081080</name>
</gene>
<evidence type="ECO:0000313" key="16">
    <source>
        <dbReference type="EMBL" id="KFH41182.1"/>
    </source>
</evidence>
<evidence type="ECO:0000256" key="7">
    <source>
        <dbReference type="ARBA" id="ARBA00022801"/>
    </source>
</evidence>
<dbReference type="GO" id="GO:0008081">
    <property type="term" value="F:phosphoric diester hydrolase activity"/>
    <property type="evidence" value="ECO:0007669"/>
    <property type="project" value="TreeGrafter"/>
</dbReference>